<evidence type="ECO:0000313" key="4">
    <source>
        <dbReference type="EMBL" id="UNI18267.1"/>
    </source>
</evidence>
<feature type="chain" id="PRO_5040481026" evidence="3">
    <location>
        <begin position="32"/>
        <end position="169"/>
    </location>
</feature>
<proteinExistence type="predicted"/>
<dbReference type="EMBL" id="CP086356">
    <property type="protein sequence ID" value="UNI18267.1"/>
    <property type="molecule type" value="Genomic_DNA"/>
</dbReference>
<dbReference type="OrthoDB" id="10467395at2759"/>
<dbReference type="Pfam" id="PF00545">
    <property type="entry name" value="Ribonuclease"/>
    <property type="match status" value="1"/>
</dbReference>
<dbReference type="InterPro" id="IPR000026">
    <property type="entry name" value="N1-like"/>
</dbReference>
<protein>
    <submittedName>
        <fullName evidence="4">Uncharacterized protein</fullName>
    </submittedName>
</protein>
<evidence type="ECO:0000313" key="5">
    <source>
        <dbReference type="Proteomes" id="UP000829364"/>
    </source>
</evidence>
<dbReference type="GO" id="GO:0016787">
    <property type="term" value="F:hydrolase activity"/>
    <property type="evidence" value="ECO:0007669"/>
    <property type="project" value="UniProtKB-KW"/>
</dbReference>
<dbReference type="RefSeq" id="XP_047841748.1">
    <property type="nucleotide sequence ID" value="XM_047985771.1"/>
</dbReference>
<dbReference type="AlphaFoldDB" id="A0A9Q8QFG9"/>
<dbReference type="GO" id="GO:0004540">
    <property type="term" value="F:RNA nuclease activity"/>
    <property type="evidence" value="ECO:0007669"/>
    <property type="project" value="InterPro"/>
</dbReference>
<keyword evidence="2" id="KW-0378">Hydrolase</keyword>
<keyword evidence="1" id="KW-0540">Nuclease</keyword>
<accession>A0A9Q8QFG9</accession>
<dbReference type="InterPro" id="IPR016191">
    <property type="entry name" value="Ribonuclease/ribotoxin"/>
</dbReference>
<name>A0A9Q8QFG9_9HYPO</name>
<dbReference type="SUPFAM" id="SSF53933">
    <property type="entry name" value="Microbial ribonucleases"/>
    <property type="match status" value="1"/>
</dbReference>
<organism evidence="4 5">
    <name type="scientific">Purpureocillium takamizusanense</name>
    <dbReference type="NCBI Taxonomy" id="2060973"/>
    <lineage>
        <taxon>Eukaryota</taxon>
        <taxon>Fungi</taxon>
        <taxon>Dikarya</taxon>
        <taxon>Ascomycota</taxon>
        <taxon>Pezizomycotina</taxon>
        <taxon>Sordariomycetes</taxon>
        <taxon>Hypocreomycetidae</taxon>
        <taxon>Hypocreales</taxon>
        <taxon>Ophiocordycipitaceae</taxon>
        <taxon>Purpureocillium</taxon>
    </lineage>
</organism>
<dbReference type="Proteomes" id="UP000829364">
    <property type="component" value="Chromosome 3"/>
</dbReference>
<sequence length="169" mass="18262">MDNAFVSASLLSRLNMLHTLVIAFLLTAVVGDYKCPLGSQVITIRDEYASAAMIAGGISQGSSGFPKVFVNQPIEDQPAVHFGNAADDRCNDERTRLLEFPVNEDGSVFQKNGGGGAHGRRASVARVVYLEDGRSLCGVMTHLPPLTQPNTCMCQRYRGCEYYVARSSG</sequence>
<feature type="signal peptide" evidence="3">
    <location>
        <begin position="1"/>
        <end position="31"/>
    </location>
</feature>
<evidence type="ECO:0000256" key="3">
    <source>
        <dbReference type="SAM" id="SignalP"/>
    </source>
</evidence>
<dbReference type="KEGG" id="ptkz:JDV02_004545"/>
<keyword evidence="3" id="KW-0732">Signal</keyword>
<dbReference type="Gene3D" id="3.10.450.30">
    <property type="entry name" value="Microbial ribonucleases"/>
    <property type="match status" value="1"/>
</dbReference>
<dbReference type="GeneID" id="72066498"/>
<dbReference type="GO" id="GO:0003723">
    <property type="term" value="F:RNA binding"/>
    <property type="evidence" value="ECO:0007669"/>
    <property type="project" value="InterPro"/>
</dbReference>
<reference evidence="4" key="1">
    <citation type="submission" date="2021-11" db="EMBL/GenBank/DDBJ databases">
        <title>Purpureocillium_takamizusanense_genome.</title>
        <authorList>
            <person name="Nguyen N.-H."/>
        </authorList>
    </citation>
    <scope>NUCLEOTIDE SEQUENCE</scope>
    <source>
        <strain evidence="4">PT3</strain>
    </source>
</reference>
<gene>
    <name evidence="4" type="ORF">JDV02_004545</name>
</gene>
<keyword evidence="5" id="KW-1185">Reference proteome</keyword>
<evidence type="ECO:0000256" key="2">
    <source>
        <dbReference type="ARBA" id="ARBA00022801"/>
    </source>
</evidence>
<evidence type="ECO:0000256" key="1">
    <source>
        <dbReference type="ARBA" id="ARBA00022722"/>
    </source>
</evidence>